<evidence type="ECO:0000313" key="3">
    <source>
        <dbReference type="Proteomes" id="UP000521872"/>
    </source>
</evidence>
<name>A0A8H4VS53_9AGAR</name>
<proteinExistence type="predicted"/>
<dbReference type="Proteomes" id="UP000521872">
    <property type="component" value="Unassembled WGS sequence"/>
</dbReference>
<feature type="transmembrane region" description="Helical" evidence="1">
    <location>
        <begin position="7"/>
        <end position="26"/>
    </location>
</feature>
<accession>A0A8H4VS53</accession>
<keyword evidence="1" id="KW-0812">Transmembrane</keyword>
<protein>
    <submittedName>
        <fullName evidence="2">Uncharacterized protein</fullName>
    </submittedName>
</protein>
<keyword evidence="1" id="KW-0472">Membrane</keyword>
<feature type="transmembrane region" description="Helical" evidence="1">
    <location>
        <begin position="54"/>
        <end position="73"/>
    </location>
</feature>
<organism evidence="2 3">
    <name type="scientific">Agrocybe pediades</name>
    <dbReference type="NCBI Taxonomy" id="84607"/>
    <lineage>
        <taxon>Eukaryota</taxon>
        <taxon>Fungi</taxon>
        <taxon>Dikarya</taxon>
        <taxon>Basidiomycota</taxon>
        <taxon>Agaricomycotina</taxon>
        <taxon>Agaricomycetes</taxon>
        <taxon>Agaricomycetidae</taxon>
        <taxon>Agaricales</taxon>
        <taxon>Agaricineae</taxon>
        <taxon>Strophariaceae</taxon>
        <taxon>Agrocybe</taxon>
    </lineage>
</organism>
<keyword evidence="3" id="KW-1185">Reference proteome</keyword>
<comment type="caution">
    <text evidence="2">The sequence shown here is derived from an EMBL/GenBank/DDBJ whole genome shotgun (WGS) entry which is preliminary data.</text>
</comment>
<sequence length="109" mass="12167">MALPFSSLYGANLVAVIVASWLVYILPTARDTIYGIGLYMSLNYFKTSYGKDAYILQAMVLALCILSTLEIAFSGHQVYFFLIICHDNPQMLKIMPFSVLVCVFISPPD</sequence>
<dbReference type="AlphaFoldDB" id="A0A8H4VS53"/>
<dbReference type="EMBL" id="JAACJL010000018">
    <property type="protein sequence ID" value="KAF4618345.1"/>
    <property type="molecule type" value="Genomic_DNA"/>
</dbReference>
<reference evidence="2 3" key="1">
    <citation type="submission" date="2019-12" db="EMBL/GenBank/DDBJ databases">
        <authorList>
            <person name="Floudas D."/>
            <person name="Bentzer J."/>
            <person name="Ahren D."/>
            <person name="Johansson T."/>
            <person name="Persson P."/>
            <person name="Tunlid A."/>
        </authorList>
    </citation>
    <scope>NUCLEOTIDE SEQUENCE [LARGE SCALE GENOMIC DNA]</scope>
    <source>
        <strain evidence="2 3">CBS 102.39</strain>
    </source>
</reference>
<keyword evidence="1" id="KW-1133">Transmembrane helix</keyword>
<evidence type="ECO:0000313" key="2">
    <source>
        <dbReference type="EMBL" id="KAF4618345.1"/>
    </source>
</evidence>
<evidence type="ECO:0000256" key="1">
    <source>
        <dbReference type="SAM" id="Phobius"/>
    </source>
</evidence>
<gene>
    <name evidence="2" type="ORF">D9613_011692</name>
</gene>